<dbReference type="Gene3D" id="1.10.1740.10">
    <property type="match status" value="1"/>
</dbReference>
<dbReference type="InterPro" id="IPR007627">
    <property type="entry name" value="RNA_pol_sigma70_r2"/>
</dbReference>
<sequence>MTSIEFNSELKNTQDKLFGFALKLTKDYQDAQDLFQDAVTRGFRYSNGFETGTNFRAWMSTIIRNTFINKCRSAKRKRTVSEPIENLAYALEGQNPLVNQGEMNMRIQELYQSLDQLNDIYRIPFMMHFQGYEYKDIAEELNIPIGTIKSRLHTARQQLKDIILAKNRLPETVVDVIR</sequence>
<dbReference type="AlphaFoldDB" id="A0A2D0NF29"/>
<dbReference type="CDD" id="cd06171">
    <property type="entry name" value="Sigma70_r4"/>
    <property type="match status" value="1"/>
</dbReference>
<gene>
    <name evidence="7" type="ORF">CRP01_08445</name>
</gene>
<dbReference type="SUPFAM" id="SSF88946">
    <property type="entry name" value="Sigma2 domain of RNA polymerase sigma factors"/>
    <property type="match status" value="1"/>
</dbReference>
<dbReference type="RefSeq" id="WP_099149588.1">
    <property type="nucleotide sequence ID" value="NZ_PDUD01000012.1"/>
</dbReference>
<proteinExistence type="inferred from homology"/>
<dbReference type="GO" id="GO:0016987">
    <property type="term" value="F:sigma factor activity"/>
    <property type="evidence" value="ECO:0007669"/>
    <property type="project" value="UniProtKB-KW"/>
</dbReference>
<evidence type="ECO:0000256" key="4">
    <source>
        <dbReference type="ARBA" id="ARBA00023163"/>
    </source>
</evidence>
<evidence type="ECO:0000259" key="5">
    <source>
        <dbReference type="Pfam" id="PF04542"/>
    </source>
</evidence>
<dbReference type="OrthoDB" id="9785675at2"/>
<feature type="domain" description="RNA polymerase sigma factor 70 region 4 type 2" evidence="6">
    <location>
        <begin position="108"/>
        <end position="159"/>
    </location>
</feature>
<keyword evidence="3" id="KW-0731">Sigma factor</keyword>
<dbReference type="NCBIfam" id="TIGR02937">
    <property type="entry name" value="sigma70-ECF"/>
    <property type="match status" value="1"/>
</dbReference>
<keyword evidence="4" id="KW-0804">Transcription</keyword>
<keyword evidence="2" id="KW-0805">Transcription regulation</keyword>
<evidence type="ECO:0000256" key="3">
    <source>
        <dbReference type="ARBA" id="ARBA00023082"/>
    </source>
</evidence>
<dbReference type="Pfam" id="PF08281">
    <property type="entry name" value="Sigma70_r4_2"/>
    <property type="match status" value="1"/>
</dbReference>
<accession>A0A2D0NF29</accession>
<reference evidence="7 8" key="1">
    <citation type="submission" date="2017-10" db="EMBL/GenBank/DDBJ databases">
        <title>The draft genome sequence of Lewinella nigricans NBRC 102662.</title>
        <authorList>
            <person name="Wang K."/>
        </authorList>
    </citation>
    <scope>NUCLEOTIDE SEQUENCE [LARGE SCALE GENOMIC DNA]</scope>
    <source>
        <strain evidence="7 8">NBRC 102662</strain>
    </source>
</reference>
<feature type="domain" description="RNA polymerase sigma-70 region 2" evidence="5">
    <location>
        <begin position="14"/>
        <end position="76"/>
    </location>
</feature>
<dbReference type="InterPro" id="IPR039425">
    <property type="entry name" value="RNA_pol_sigma-70-like"/>
</dbReference>
<keyword evidence="8" id="KW-1185">Reference proteome</keyword>
<comment type="similarity">
    <text evidence="1">Belongs to the sigma-70 factor family. ECF subfamily.</text>
</comment>
<evidence type="ECO:0000313" key="8">
    <source>
        <dbReference type="Proteomes" id="UP000223913"/>
    </source>
</evidence>
<dbReference type="Gene3D" id="1.10.10.10">
    <property type="entry name" value="Winged helix-like DNA-binding domain superfamily/Winged helix DNA-binding domain"/>
    <property type="match status" value="1"/>
</dbReference>
<dbReference type="InterPro" id="IPR014284">
    <property type="entry name" value="RNA_pol_sigma-70_dom"/>
</dbReference>
<evidence type="ECO:0000313" key="7">
    <source>
        <dbReference type="EMBL" id="PHN06980.1"/>
    </source>
</evidence>
<dbReference type="GO" id="GO:0006352">
    <property type="term" value="P:DNA-templated transcription initiation"/>
    <property type="evidence" value="ECO:0007669"/>
    <property type="project" value="InterPro"/>
</dbReference>
<organism evidence="7 8">
    <name type="scientific">Flavilitoribacter nigricans (strain ATCC 23147 / DSM 23189 / NBRC 102662 / NCIMB 1420 / SS-2)</name>
    <name type="common">Lewinella nigricans</name>
    <dbReference type="NCBI Taxonomy" id="1122177"/>
    <lineage>
        <taxon>Bacteria</taxon>
        <taxon>Pseudomonadati</taxon>
        <taxon>Bacteroidota</taxon>
        <taxon>Saprospiria</taxon>
        <taxon>Saprospirales</taxon>
        <taxon>Lewinellaceae</taxon>
        <taxon>Flavilitoribacter</taxon>
    </lineage>
</organism>
<evidence type="ECO:0008006" key="9">
    <source>
        <dbReference type="Google" id="ProtNLM"/>
    </source>
</evidence>
<dbReference type="GO" id="GO:0003677">
    <property type="term" value="F:DNA binding"/>
    <property type="evidence" value="ECO:0007669"/>
    <property type="project" value="InterPro"/>
</dbReference>
<dbReference type="InterPro" id="IPR013325">
    <property type="entry name" value="RNA_pol_sigma_r2"/>
</dbReference>
<name>A0A2D0NF29_FLAN2</name>
<evidence type="ECO:0000256" key="2">
    <source>
        <dbReference type="ARBA" id="ARBA00023015"/>
    </source>
</evidence>
<dbReference type="Proteomes" id="UP000223913">
    <property type="component" value="Unassembled WGS sequence"/>
</dbReference>
<dbReference type="InterPro" id="IPR036388">
    <property type="entry name" value="WH-like_DNA-bd_sf"/>
</dbReference>
<evidence type="ECO:0000256" key="1">
    <source>
        <dbReference type="ARBA" id="ARBA00010641"/>
    </source>
</evidence>
<dbReference type="SUPFAM" id="SSF88659">
    <property type="entry name" value="Sigma3 and sigma4 domains of RNA polymerase sigma factors"/>
    <property type="match status" value="1"/>
</dbReference>
<evidence type="ECO:0000259" key="6">
    <source>
        <dbReference type="Pfam" id="PF08281"/>
    </source>
</evidence>
<dbReference type="Pfam" id="PF04542">
    <property type="entry name" value="Sigma70_r2"/>
    <property type="match status" value="1"/>
</dbReference>
<dbReference type="InterPro" id="IPR013324">
    <property type="entry name" value="RNA_pol_sigma_r3/r4-like"/>
</dbReference>
<protein>
    <recommendedName>
        <fullName evidence="9">RNA polymerase subunit sigma</fullName>
    </recommendedName>
</protein>
<dbReference type="PANTHER" id="PTHR43133">
    <property type="entry name" value="RNA POLYMERASE ECF-TYPE SIGMA FACTO"/>
    <property type="match status" value="1"/>
</dbReference>
<dbReference type="EMBL" id="PDUD01000012">
    <property type="protein sequence ID" value="PHN06980.1"/>
    <property type="molecule type" value="Genomic_DNA"/>
</dbReference>
<dbReference type="PANTHER" id="PTHR43133:SF25">
    <property type="entry name" value="RNA POLYMERASE SIGMA FACTOR RFAY-RELATED"/>
    <property type="match status" value="1"/>
</dbReference>
<dbReference type="InterPro" id="IPR013249">
    <property type="entry name" value="RNA_pol_sigma70_r4_t2"/>
</dbReference>
<comment type="caution">
    <text evidence="7">The sequence shown here is derived from an EMBL/GenBank/DDBJ whole genome shotgun (WGS) entry which is preliminary data.</text>
</comment>